<sequence>MTDARAPYASDPRRSRGRRTPEPDSPTRSAFQRDRDRIIHSGAFRRLQYKTQVFVYQEGDHYRTRLTHSLEVAQIARSICRVLRLDEDLGEALALAHDLGHTCFGHAGEDALDACMAPFGGFDHNAQTLRILTKLEKRFADFDGLNLSWEALEGVVKHNGPLVHADGRPLKDRALPVAITEYMAEQDLELATHAGPEAQVAALADDIAYNNHDLDDGLRAGLFRLDDIRDLPLVGELLRGVEAKYPGIGRERTAHETVRALIGRMIDDVLTETRARLAALNPASVEAIRHHHRPVVAFSEKMAEQDRALKAFLWSRMYRHDRVNRMTSKARRCVRDLFGLLLAEPQCLPGDWARRAEGPGTPRTARLVADFIAGMTDRFAIEEHARLFDISVMT</sequence>
<dbReference type="Proteomes" id="UP000245461">
    <property type="component" value="Unassembled WGS sequence"/>
</dbReference>
<dbReference type="InterPro" id="IPR026875">
    <property type="entry name" value="PHydrolase_assoc_dom"/>
</dbReference>
<reference evidence="5 6" key="1">
    <citation type="submission" date="2018-05" db="EMBL/GenBank/DDBJ databases">
        <title>Zavarzinia sp. HR-AS.</title>
        <authorList>
            <person name="Lee Y."/>
            <person name="Jeon C.O."/>
        </authorList>
    </citation>
    <scope>NUCLEOTIDE SEQUENCE [LARGE SCALE GENOMIC DNA]</scope>
    <source>
        <strain evidence="5 6">HR-AS</strain>
    </source>
</reference>
<feature type="compositionally biased region" description="Basic and acidic residues" evidence="3">
    <location>
        <begin position="11"/>
        <end position="22"/>
    </location>
</feature>
<dbReference type="InterPro" id="IPR050135">
    <property type="entry name" value="dGTPase-like"/>
</dbReference>
<dbReference type="EMBL" id="QGLE01000002">
    <property type="protein sequence ID" value="PWR24859.1"/>
    <property type="molecule type" value="Genomic_DNA"/>
</dbReference>
<keyword evidence="6" id="KW-1185">Reference proteome</keyword>
<feature type="domain" description="HD" evidence="4">
    <location>
        <begin position="65"/>
        <end position="210"/>
    </location>
</feature>
<dbReference type="PANTHER" id="PTHR11373:SF43">
    <property type="entry name" value="DEOXYGUANOSINETRIPHOSPHATE TRIPHOSPHOHYDROLASE-LIKE PROTEIN"/>
    <property type="match status" value="1"/>
</dbReference>
<dbReference type="Pfam" id="PF13286">
    <property type="entry name" value="HD_assoc"/>
    <property type="match status" value="1"/>
</dbReference>
<protein>
    <recommendedName>
        <fullName evidence="2">Deoxyguanosinetriphosphate triphosphohydrolase-like protein</fullName>
    </recommendedName>
</protein>
<dbReference type="RefSeq" id="WP_109902723.1">
    <property type="nucleotide sequence ID" value="NZ_QGLE01000002.1"/>
</dbReference>
<dbReference type="Gene3D" id="1.10.3210.10">
    <property type="entry name" value="Hypothetical protein af1432"/>
    <property type="match status" value="1"/>
</dbReference>
<dbReference type="GO" id="GO:0006203">
    <property type="term" value="P:dGTP catabolic process"/>
    <property type="evidence" value="ECO:0007669"/>
    <property type="project" value="TreeGrafter"/>
</dbReference>
<evidence type="ECO:0000256" key="1">
    <source>
        <dbReference type="ARBA" id="ARBA00022801"/>
    </source>
</evidence>
<organism evidence="5 6">
    <name type="scientific">Zavarzinia aquatilis</name>
    <dbReference type="NCBI Taxonomy" id="2211142"/>
    <lineage>
        <taxon>Bacteria</taxon>
        <taxon>Pseudomonadati</taxon>
        <taxon>Pseudomonadota</taxon>
        <taxon>Alphaproteobacteria</taxon>
        <taxon>Rhodospirillales</taxon>
        <taxon>Zavarziniaceae</taxon>
        <taxon>Zavarzinia</taxon>
    </lineage>
</organism>
<comment type="similarity">
    <text evidence="2">Belongs to the dGTPase family. Type 2 subfamily.</text>
</comment>
<dbReference type="GO" id="GO:0008832">
    <property type="term" value="F:dGTPase activity"/>
    <property type="evidence" value="ECO:0007669"/>
    <property type="project" value="TreeGrafter"/>
</dbReference>
<evidence type="ECO:0000256" key="3">
    <source>
        <dbReference type="SAM" id="MobiDB-lite"/>
    </source>
</evidence>
<dbReference type="NCBIfam" id="NF002326">
    <property type="entry name" value="PRK01286.1-1"/>
    <property type="match status" value="1"/>
</dbReference>
<evidence type="ECO:0000259" key="4">
    <source>
        <dbReference type="PROSITE" id="PS51831"/>
    </source>
</evidence>
<dbReference type="NCBIfam" id="NF002328">
    <property type="entry name" value="PRK01286.1-3"/>
    <property type="match status" value="1"/>
</dbReference>
<evidence type="ECO:0000313" key="5">
    <source>
        <dbReference type="EMBL" id="PWR24859.1"/>
    </source>
</evidence>
<dbReference type="Pfam" id="PF01966">
    <property type="entry name" value="HD"/>
    <property type="match status" value="1"/>
</dbReference>
<accession>A0A317ED65</accession>
<evidence type="ECO:0000256" key="2">
    <source>
        <dbReference type="HAMAP-Rule" id="MF_01212"/>
    </source>
</evidence>
<keyword evidence="1 2" id="KW-0378">Hydrolase</keyword>
<dbReference type="OrthoDB" id="9803619at2"/>
<name>A0A317ED65_9PROT</name>
<dbReference type="AlphaFoldDB" id="A0A317ED65"/>
<dbReference type="SUPFAM" id="SSF109604">
    <property type="entry name" value="HD-domain/PDEase-like"/>
    <property type="match status" value="1"/>
</dbReference>
<dbReference type="InterPro" id="IPR006674">
    <property type="entry name" value="HD_domain"/>
</dbReference>
<dbReference type="SMART" id="SM00471">
    <property type="entry name" value="HDc"/>
    <property type="match status" value="1"/>
</dbReference>
<comment type="caution">
    <text evidence="5">The sequence shown here is derived from an EMBL/GenBank/DDBJ whole genome shotgun (WGS) entry which is preliminary data.</text>
</comment>
<dbReference type="InterPro" id="IPR003607">
    <property type="entry name" value="HD/PDEase_dom"/>
</dbReference>
<dbReference type="NCBIfam" id="TIGR01353">
    <property type="entry name" value="dGTP_triPase"/>
    <property type="match status" value="1"/>
</dbReference>
<gene>
    <name evidence="5" type="ORF">DKG74_03535</name>
</gene>
<dbReference type="CDD" id="cd00077">
    <property type="entry name" value="HDc"/>
    <property type="match status" value="1"/>
</dbReference>
<dbReference type="HAMAP" id="MF_01212">
    <property type="entry name" value="dGTPase_type2"/>
    <property type="match status" value="1"/>
</dbReference>
<dbReference type="InterPro" id="IPR023023">
    <property type="entry name" value="dNTPase_2"/>
</dbReference>
<dbReference type="InterPro" id="IPR006261">
    <property type="entry name" value="dGTPase"/>
</dbReference>
<feature type="region of interest" description="Disordered" evidence="3">
    <location>
        <begin position="1"/>
        <end position="30"/>
    </location>
</feature>
<proteinExistence type="inferred from homology"/>
<dbReference type="PANTHER" id="PTHR11373">
    <property type="entry name" value="DEOXYNUCLEOSIDE TRIPHOSPHATE TRIPHOSPHOHYDROLASE"/>
    <property type="match status" value="1"/>
</dbReference>
<evidence type="ECO:0000313" key="6">
    <source>
        <dbReference type="Proteomes" id="UP000245461"/>
    </source>
</evidence>
<dbReference type="PROSITE" id="PS51831">
    <property type="entry name" value="HD"/>
    <property type="match status" value="1"/>
</dbReference>